<dbReference type="InterPro" id="IPR000246">
    <property type="entry name" value="Peptidase_T2"/>
</dbReference>
<dbReference type="GO" id="GO:0005737">
    <property type="term" value="C:cytoplasm"/>
    <property type="evidence" value="ECO:0007669"/>
    <property type="project" value="TreeGrafter"/>
</dbReference>
<sequence length="309" mass="33479">MKAIVIHGGAGRWEDKDLKEALEVMEESLKRGMEVLKGGRSSLDAVETAIKVMEDSPLFNAGLGSALTLDGKIEMDACVVVDEPRTIGAVIGVDGVKNPISLARLIAERTDHCIMHGEGAKRLAEVFGLEFSFLITERAKERLEKIKRKLLEGELEEKEFFRRTAELMRRYPELFTGTVGAVATDGKSVCAGTSTGGSHIKLYGRVGDTPIPGAGTWAERGVGASATGIGEGIIKVLLTKTLVDYVLRDGVSINEACKLAVQRTEYPAGAIALDIRGVHGCYHNTDKMPYGYANERGEFILRYSCKESS</sequence>
<feature type="binding site" evidence="2">
    <location>
        <begin position="205"/>
        <end position="208"/>
    </location>
    <ligand>
        <name>substrate</name>
    </ligand>
</feature>
<dbReference type="InterPro" id="IPR029055">
    <property type="entry name" value="Ntn_hydrolases_N"/>
</dbReference>
<dbReference type="GO" id="GO:0016811">
    <property type="term" value="F:hydrolase activity, acting on carbon-nitrogen (but not peptide) bonds, in linear amides"/>
    <property type="evidence" value="ECO:0007669"/>
    <property type="project" value="UniProtKB-ARBA"/>
</dbReference>
<accession>A0A497XP09</accession>
<evidence type="ECO:0000256" key="3">
    <source>
        <dbReference type="PIRSR" id="PIRSR600246-3"/>
    </source>
</evidence>
<dbReference type="Proteomes" id="UP000267841">
    <property type="component" value="Unassembled WGS sequence"/>
</dbReference>
<dbReference type="OrthoDB" id="9780217at2"/>
<dbReference type="EMBL" id="RCCJ01000001">
    <property type="protein sequence ID" value="RLJ69870.1"/>
    <property type="molecule type" value="Genomic_DNA"/>
</dbReference>
<feature type="binding site" evidence="2">
    <location>
        <begin position="227"/>
        <end position="230"/>
    </location>
    <ligand>
        <name>substrate</name>
    </ligand>
</feature>
<organism evidence="4 5">
    <name type="scientific">Hydrogenivirga caldilitoris</name>
    <dbReference type="NCBI Taxonomy" id="246264"/>
    <lineage>
        <taxon>Bacteria</taxon>
        <taxon>Pseudomonadati</taxon>
        <taxon>Aquificota</taxon>
        <taxon>Aquificia</taxon>
        <taxon>Aquificales</taxon>
        <taxon>Aquificaceae</taxon>
        <taxon>Hydrogenivirga</taxon>
    </lineage>
</organism>
<proteinExistence type="predicted"/>
<evidence type="ECO:0000313" key="4">
    <source>
        <dbReference type="EMBL" id="RLJ69870.1"/>
    </source>
</evidence>
<evidence type="ECO:0000256" key="1">
    <source>
        <dbReference type="PIRSR" id="PIRSR600246-1"/>
    </source>
</evidence>
<evidence type="ECO:0000256" key="2">
    <source>
        <dbReference type="PIRSR" id="PIRSR600246-2"/>
    </source>
</evidence>
<dbReference type="Gene3D" id="3.60.20.30">
    <property type="entry name" value="(Glycosyl)asparaginase"/>
    <property type="match status" value="1"/>
</dbReference>
<dbReference type="AlphaFoldDB" id="A0A497XP09"/>
<dbReference type="Pfam" id="PF01112">
    <property type="entry name" value="Asparaginase_2"/>
    <property type="match status" value="1"/>
</dbReference>
<reference evidence="4 5" key="1">
    <citation type="submission" date="2018-10" db="EMBL/GenBank/DDBJ databases">
        <title>Genomic Encyclopedia of Archaeal and Bacterial Type Strains, Phase II (KMG-II): from individual species to whole genera.</title>
        <authorList>
            <person name="Goeker M."/>
        </authorList>
    </citation>
    <scope>NUCLEOTIDE SEQUENCE [LARGE SCALE GENOMIC DNA]</scope>
    <source>
        <strain evidence="4 5">DSM 16510</strain>
    </source>
</reference>
<keyword evidence="5" id="KW-1185">Reference proteome</keyword>
<name>A0A497XP09_9AQUI</name>
<protein>
    <submittedName>
        <fullName evidence="4">Asparaginase</fullName>
    </submittedName>
</protein>
<feature type="site" description="Cleavage; by autolysis" evidence="3">
    <location>
        <begin position="177"/>
        <end position="178"/>
    </location>
</feature>
<dbReference type="PANTHER" id="PTHR10188">
    <property type="entry name" value="L-ASPARAGINASE"/>
    <property type="match status" value="1"/>
</dbReference>
<dbReference type="PANTHER" id="PTHR10188:SF6">
    <property type="entry name" value="N(4)-(BETA-N-ACETYLGLUCOSAMINYL)-L-ASPARAGINASE"/>
    <property type="match status" value="1"/>
</dbReference>
<feature type="active site" description="Nucleophile" evidence="1">
    <location>
        <position position="178"/>
    </location>
</feature>
<gene>
    <name evidence="4" type="ORF">BCF55_0127</name>
</gene>
<dbReference type="SUPFAM" id="SSF56235">
    <property type="entry name" value="N-terminal nucleophile aminohydrolases (Ntn hydrolases)"/>
    <property type="match status" value="1"/>
</dbReference>
<comment type="caution">
    <text evidence="4">The sequence shown here is derived from an EMBL/GenBank/DDBJ whole genome shotgun (WGS) entry which is preliminary data.</text>
</comment>
<evidence type="ECO:0000313" key="5">
    <source>
        <dbReference type="Proteomes" id="UP000267841"/>
    </source>
</evidence>
<dbReference type="RefSeq" id="WP_121008785.1">
    <property type="nucleotide sequence ID" value="NZ_RCCJ01000001.1"/>
</dbReference>